<protein>
    <submittedName>
        <fullName evidence="2">Glycosyl transferase family A</fullName>
    </submittedName>
</protein>
<dbReference type="SUPFAM" id="SSF53448">
    <property type="entry name" value="Nucleotide-diphospho-sugar transferases"/>
    <property type="match status" value="1"/>
</dbReference>
<reference evidence="2 3" key="1">
    <citation type="submission" date="2015-02" db="EMBL/GenBank/DDBJ databases">
        <title>Draft genome of a novel marine cyanobacterium (Chroococcales) isolated from South Atlantic Ocean.</title>
        <authorList>
            <person name="Rigonato J."/>
            <person name="Alvarenga D.O."/>
            <person name="Branco L.H."/>
            <person name="Varani A.M."/>
            <person name="Brandini F.P."/>
            <person name="Fiore M.F."/>
        </authorList>
    </citation>
    <scope>NUCLEOTIDE SEQUENCE [LARGE SCALE GENOMIC DNA]</scope>
    <source>
        <strain evidence="2 3">CENA595</strain>
    </source>
</reference>
<dbReference type="Gene3D" id="3.90.550.10">
    <property type="entry name" value="Spore Coat Polysaccharide Biosynthesis Protein SpsA, Chain A"/>
    <property type="match status" value="1"/>
</dbReference>
<proteinExistence type="predicted"/>
<dbReference type="InterPro" id="IPR029044">
    <property type="entry name" value="Nucleotide-diphossugar_trans"/>
</dbReference>
<dbReference type="OrthoDB" id="9812327at2"/>
<gene>
    <name evidence="2" type="ORF">UH38_13975</name>
</gene>
<dbReference type="PANTHER" id="PTHR43685:SF2">
    <property type="entry name" value="GLYCOSYLTRANSFERASE 2-LIKE DOMAIN-CONTAINING PROTEIN"/>
    <property type="match status" value="1"/>
</dbReference>
<dbReference type="CDD" id="cd00761">
    <property type="entry name" value="Glyco_tranf_GTA_type"/>
    <property type="match status" value="1"/>
</dbReference>
<feature type="domain" description="Glycosyltransferase 2-like prokaryotic type" evidence="1">
    <location>
        <begin position="5"/>
        <end position="246"/>
    </location>
</feature>
<organism evidence="2 3">
    <name type="scientific">Aliterella atlantica CENA595</name>
    <dbReference type="NCBI Taxonomy" id="1618023"/>
    <lineage>
        <taxon>Bacteria</taxon>
        <taxon>Bacillati</taxon>
        <taxon>Cyanobacteriota</taxon>
        <taxon>Cyanophyceae</taxon>
        <taxon>Chroococcidiopsidales</taxon>
        <taxon>Aliterellaceae</taxon>
        <taxon>Aliterella</taxon>
    </lineage>
</organism>
<dbReference type="PATRIC" id="fig|1618023.3.peg.4834"/>
<evidence type="ECO:0000313" key="3">
    <source>
        <dbReference type="Proteomes" id="UP000032452"/>
    </source>
</evidence>
<dbReference type="STRING" id="1618023.UH38_13975"/>
<sequence>MPTISVVIPAYNAERTILKTIESVQKQTFLDLEIIVINNGSTDRTLKLLQSIKDERMKVFSYRHDEASVARNRGISHTVGEFIAFLDADDLWISDKLEMQLGVLQQHSEAGVAYSWNYYFIDGREDTLIPYKPVFFTGNVYTQLLVSNFVANGSNILVRRKAIESVGGFDPTMQACEDWEFYIRLAACWQFVVVPKHQILYRQSANTMTSKVELVEREALKLIEKAYQAAPPEYQYLKKQSLAWIYEYCTQQYLKHSNDLIGINRARQKLWQAICLHPQILLEDYAQILIRWLIKKWLKIQLRIL</sequence>
<dbReference type="InterPro" id="IPR050834">
    <property type="entry name" value="Glycosyltransf_2"/>
</dbReference>
<evidence type="ECO:0000259" key="1">
    <source>
        <dbReference type="Pfam" id="PF10111"/>
    </source>
</evidence>
<dbReference type="Proteomes" id="UP000032452">
    <property type="component" value="Unassembled WGS sequence"/>
</dbReference>
<accession>A0A0D8ZV54</accession>
<name>A0A0D8ZV54_9CYAN</name>
<comment type="caution">
    <text evidence="2">The sequence shown here is derived from an EMBL/GenBank/DDBJ whole genome shotgun (WGS) entry which is preliminary data.</text>
</comment>
<evidence type="ECO:0000313" key="2">
    <source>
        <dbReference type="EMBL" id="KJH71121.1"/>
    </source>
</evidence>
<dbReference type="InterPro" id="IPR019290">
    <property type="entry name" value="GlycosylTrfase-like_prok"/>
</dbReference>
<keyword evidence="2" id="KW-0808">Transferase</keyword>
<dbReference type="EMBL" id="JYON01000014">
    <property type="protein sequence ID" value="KJH71121.1"/>
    <property type="molecule type" value="Genomic_DNA"/>
</dbReference>
<dbReference type="RefSeq" id="WP_045055286.1">
    <property type="nucleotide sequence ID" value="NZ_CAWMDP010000057.1"/>
</dbReference>
<keyword evidence="3" id="KW-1185">Reference proteome</keyword>
<dbReference type="Pfam" id="PF10111">
    <property type="entry name" value="Glyco_tranf_2_2"/>
    <property type="match status" value="1"/>
</dbReference>
<dbReference type="AlphaFoldDB" id="A0A0D8ZV54"/>
<dbReference type="GO" id="GO:0016740">
    <property type="term" value="F:transferase activity"/>
    <property type="evidence" value="ECO:0007669"/>
    <property type="project" value="UniProtKB-KW"/>
</dbReference>
<dbReference type="PANTHER" id="PTHR43685">
    <property type="entry name" value="GLYCOSYLTRANSFERASE"/>
    <property type="match status" value="1"/>
</dbReference>